<dbReference type="RefSeq" id="WP_039206693.1">
    <property type="nucleotide sequence ID" value="NZ_JSCE01000083.1"/>
</dbReference>
<feature type="transmembrane region" description="Helical" evidence="7">
    <location>
        <begin position="175"/>
        <end position="199"/>
    </location>
</feature>
<feature type="transmembrane region" description="Helical" evidence="7">
    <location>
        <begin position="420"/>
        <end position="442"/>
    </location>
</feature>
<evidence type="ECO:0000256" key="4">
    <source>
        <dbReference type="ARBA" id="ARBA00022692"/>
    </source>
</evidence>
<keyword evidence="9" id="KW-1185">Reference proteome</keyword>
<keyword evidence="2" id="KW-0813">Transport</keyword>
<sequence>MSLKTRQISKDNYRTTIVWLEENLTEMGATKKEILKGELLLEESFFRMVSASADPGTFEGKITIRKRFGDISISVSARGEAFNPFVSMEEVSDDEEEMYVFAILKSHKDSLSYNRRNGENIISIRVHTSSSKQAFRIMAGLVTGILLGAVLKMVLSDGGINWVDSIILTPIQSMFIQALMMLAGPLIFFSVMSGITGMSNAADIGKMGGKLLGISIIKLAVVLLLGIALGLWVGAIPEMVDIMQQGNDENIKAINLIELIVGIVPKNVIIPFASNNMLQILFIALFFGILLAKAGDRAAHAKEVVEFCNRFTMDAMGVLMPIMPFVVAVSMAKMMLHTDFSMLFVYGKIILAGYLAFPLIMLILTIFVGVVGRISPIPFIRKILPYLVVPFSICNSSACMPETMKFCREKLGVDEKLTMFAIPVGAQFNMTGSGAYLIMIALIMRLSCGLPVDIEFLVSFFVGSLLLTFTFPSIPGAMIIVMASVFGMAGVPASMVILFIGIDPILDGIRTAGNVAGDISSAFVMARLNDKLDKEIYAKSNSRK</sequence>
<dbReference type="Pfam" id="PF00375">
    <property type="entry name" value="SDF"/>
    <property type="match status" value="1"/>
</dbReference>
<keyword evidence="3" id="KW-1003">Cell membrane</keyword>
<gene>
    <name evidence="8" type="ORF">NZ47_03955</name>
</gene>
<dbReference type="GO" id="GO:0005886">
    <property type="term" value="C:plasma membrane"/>
    <property type="evidence" value="ECO:0007669"/>
    <property type="project" value="UniProtKB-SubCell"/>
</dbReference>
<dbReference type="EMBL" id="JSCE01000083">
    <property type="protein sequence ID" value="KHM52571.1"/>
    <property type="molecule type" value="Genomic_DNA"/>
</dbReference>
<protein>
    <recommendedName>
        <fullName evidence="10">Sodium:dicarboxylate symporter</fullName>
    </recommendedName>
</protein>
<evidence type="ECO:0000256" key="3">
    <source>
        <dbReference type="ARBA" id="ARBA00022475"/>
    </source>
</evidence>
<feature type="transmembrane region" description="Helical" evidence="7">
    <location>
        <begin position="277"/>
        <end position="294"/>
    </location>
</feature>
<evidence type="ECO:0000256" key="1">
    <source>
        <dbReference type="ARBA" id="ARBA00004651"/>
    </source>
</evidence>
<evidence type="ECO:0000256" key="6">
    <source>
        <dbReference type="ARBA" id="ARBA00023136"/>
    </source>
</evidence>
<dbReference type="PANTHER" id="PTHR42865:SF7">
    <property type="entry name" value="PROTON_GLUTAMATE-ASPARTATE SYMPORTER"/>
    <property type="match status" value="1"/>
</dbReference>
<dbReference type="PRINTS" id="PR00173">
    <property type="entry name" value="EDTRNSPORT"/>
</dbReference>
<dbReference type="GO" id="GO:0006835">
    <property type="term" value="P:dicarboxylic acid transport"/>
    <property type="evidence" value="ECO:0007669"/>
    <property type="project" value="TreeGrafter"/>
</dbReference>
<dbReference type="PANTHER" id="PTHR42865">
    <property type="entry name" value="PROTON/GLUTAMATE-ASPARTATE SYMPORTER"/>
    <property type="match status" value="1"/>
</dbReference>
<dbReference type="Gene3D" id="1.10.3860.10">
    <property type="entry name" value="Sodium:dicarboxylate symporter"/>
    <property type="match status" value="1"/>
</dbReference>
<dbReference type="AlphaFoldDB" id="A0A0B2K184"/>
<keyword evidence="5 7" id="KW-1133">Transmembrane helix</keyword>
<feature type="transmembrane region" description="Helical" evidence="7">
    <location>
        <begin position="134"/>
        <end position="155"/>
    </location>
</feature>
<feature type="transmembrane region" description="Helical" evidence="7">
    <location>
        <begin position="383"/>
        <end position="400"/>
    </location>
</feature>
<proteinExistence type="predicted"/>
<evidence type="ECO:0000256" key="5">
    <source>
        <dbReference type="ARBA" id="ARBA00022989"/>
    </source>
</evidence>
<feature type="transmembrane region" description="Helical" evidence="7">
    <location>
        <begin position="315"/>
        <end position="337"/>
    </location>
</feature>
<feature type="transmembrane region" description="Helical" evidence="7">
    <location>
        <begin position="477"/>
        <end position="500"/>
    </location>
</feature>
<feature type="transmembrane region" description="Helical" evidence="7">
    <location>
        <begin position="349"/>
        <end position="371"/>
    </location>
</feature>
<feature type="transmembrane region" description="Helical" evidence="7">
    <location>
        <begin position="454"/>
        <end position="471"/>
    </location>
</feature>
<dbReference type="InterPro" id="IPR001991">
    <property type="entry name" value="Na-dicarboxylate_symporter"/>
</dbReference>
<dbReference type="eggNOG" id="COG1301">
    <property type="taxonomic scope" value="Bacteria"/>
</dbReference>
<evidence type="ECO:0000256" key="7">
    <source>
        <dbReference type="SAM" id="Phobius"/>
    </source>
</evidence>
<dbReference type="GO" id="GO:0015293">
    <property type="term" value="F:symporter activity"/>
    <property type="evidence" value="ECO:0007669"/>
    <property type="project" value="UniProtKB-KW"/>
</dbReference>
<keyword evidence="6 7" id="KW-0472">Membrane</keyword>
<organism evidence="8 9">
    <name type="scientific">Anaerovibrio lipolyticus</name>
    <dbReference type="NCBI Taxonomy" id="82374"/>
    <lineage>
        <taxon>Bacteria</taxon>
        <taxon>Bacillati</taxon>
        <taxon>Bacillota</taxon>
        <taxon>Negativicutes</taxon>
        <taxon>Selenomonadales</taxon>
        <taxon>Selenomonadaceae</taxon>
        <taxon>Anaerovibrio</taxon>
    </lineage>
</organism>
<dbReference type="InterPro" id="IPR036458">
    <property type="entry name" value="Na:dicarbo_symporter_sf"/>
</dbReference>
<keyword evidence="4 7" id="KW-0812">Transmembrane</keyword>
<evidence type="ECO:0008006" key="10">
    <source>
        <dbReference type="Google" id="ProtNLM"/>
    </source>
</evidence>
<evidence type="ECO:0000313" key="8">
    <source>
        <dbReference type="EMBL" id="KHM52571.1"/>
    </source>
</evidence>
<dbReference type="Proteomes" id="UP000030993">
    <property type="component" value="Unassembled WGS sequence"/>
</dbReference>
<reference evidence="8 9" key="1">
    <citation type="journal article" date="2013" name="PLoS ONE">
        <title>Identification and characterization of three novel lipases belonging to families II and V from Anaerovibrio lipolyticus 5ST.</title>
        <authorList>
            <person name="Prive F."/>
            <person name="Kaderbhai N.N."/>
            <person name="Girdwood S."/>
            <person name="Worgan H.J."/>
            <person name="Pinloche E."/>
            <person name="Scollan N.D."/>
            <person name="Huws S.A."/>
            <person name="Newbold C.J."/>
        </authorList>
    </citation>
    <scope>NUCLEOTIDE SEQUENCE [LARGE SCALE GENOMIC DNA]</scope>
    <source>
        <strain evidence="8 9">5S</strain>
    </source>
</reference>
<accession>A0A0B2K184</accession>
<evidence type="ECO:0000256" key="2">
    <source>
        <dbReference type="ARBA" id="ARBA00022448"/>
    </source>
</evidence>
<dbReference type="SUPFAM" id="SSF118215">
    <property type="entry name" value="Proton glutamate symport protein"/>
    <property type="match status" value="1"/>
</dbReference>
<feature type="transmembrane region" description="Helical" evidence="7">
    <location>
        <begin position="211"/>
        <end position="233"/>
    </location>
</feature>
<dbReference type="STRING" id="82374.NZ47_03955"/>
<evidence type="ECO:0000313" key="9">
    <source>
        <dbReference type="Proteomes" id="UP000030993"/>
    </source>
</evidence>
<name>A0A0B2K184_9FIRM</name>
<comment type="caution">
    <text evidence="8">The sequence shown here is derived from an EMBL/GenBank/DDBJ whole genome shotgun (WGS) entry which is preliminary data.</text>
</comment>
<comment type="subcellular location">
    <subcellularLocation>
        <location evidence="1">Cell membrane</location>
        <topology evidence="1">Multi-pass membrane protein</topology>
    </subcellularLocation>
</comment>